<evidence type="ECO:0000256" key="1">
    <source>
        <dbReference type="ARBA" id="ARBA00004561"/>
    </source>
</evidence>
<dbReference type="RefSeq" id="WP_027274958.1">
    <property type="nucleotide sequence ID" value="NZ_BRLH01000009.1"/>
</dbReference>
<dbReference type="GO" id="GO:0043709">
    <property type="term" value="P:cell adhesion involved in single-species biofilm formation"/>
    <property type="evidence" value="ECO:0007669"/>
    <property type="project" value="TreeGrafter"/>
</dbReference>
<comment type="similarity">
    <text evidence="2">Belongs to the fimbrial protein family.</text>
</comment>
<dbReference type="Proteomes" id="UP001058124">
    <property type="component" value="Unassembled WGS sequence"/>
</dbReference>
<dbReference type="AlphaFoldDB" id="A0AAV5N3Z9"/>
<proteinExistence type="inferred from homology"/>
<feature type="signal peptide" evidence="4">
    <location>
        <begin position="1"/>
        <end position="22"/>
    </location>
</feature>
<dbReference type="InterPro" id="IPR008966">
    <property type="entry name" value="Adhesion_dom_sf"/>
</dbReference>
<gene>
    <name evidence="6" type="ORF">SOASR030_29450</name>
</gene>
<dbReference type="GO" id="GO:0009289">
    <property type="term" value="C:pilus"/>
    <property type="evidence" value="ECO:0007669"/>
    <property type="project" value="UniProtKB-SubCell"/>
</dbReference>
<dbReference type="SUPFAM" id="SSF49401">
    <property type="entry name" value="Bacterial adhesins"/>
    <property type="match status" value="1"/>
</dbReference>
<dbReference type="PANTHER" id="PTHR33420">
    <property type="entry name" value="FIMBRIAL SUBUNIT ELFA-RELATED"/>
    <property type="match status" value="1"/>
</dbReference>
<evidence type="ECO:0000256" key="3">
    <source>
        <dbReference type="ARBA" id="ARBA00023263"/>
    </source>
</evidence>
<dbReference type="PANTHER" id="PTHR33420:SF14">
    <property type="entry name" value="TYPE 1 FIMBRIN D-MANNOSE SPECIFIC ADHESIN"/>
    <property type="match status" value="1"/>
</dbReference>
<evidence type="ECO:0000259" key="5">
    <source>
        <dbReference type="Pfam" id="PF00419"/>
    </source>
</evidence>
<dbReference type="Pfam" id="PF00419">
    <property type="entry name" value="Fimbrial"/>
    <property type="match status" value="1"/>
</dbReference>
<evidence type="ECO:0000256" key="2">
    <source>
        <dbReference type="ARBA" id="ARBA00006671"/>
    </source>
</evidence>
<comment type="subcellular location">
    <subcellularLocation>
        <location evidence="1">Fimbrium</location>
    </subcellularLocation>
</comment>
<accession>A0AAV5N3Z9</accession>
<name>A0AAV5N3Z9_9GAMM</name>
<sequence length="173" mass="17739">MNKYLLISALCVGASLVSSAQAYDGQVNFKGTILDTACTVDINSKNLDVNLGRVAKTVFTSVGDVSTAMPFSLKLTGCPAAVTTDGAKIRFEGTTVAGKTDVLDLASGSVATGVGVQIKDNAGQKIVFGSDSSKYPLSEGANSLDFTAYYISTNTAIVSGSANAVANFTVVYP</sequence>
<feature type="chain" id="PRO_5043842826" evidence="4">
    <location>
        <begin position="23"/>
        <end position="173"/>
    </location>
</feature>
<dbReference type="EMBL" id="BRLH01000009">
    <property type="protein sequence ID" value="GKX56833.1"/>
    <property type="molecule type" value="Genomic_DNA"/>
</dbReference>
<dbReference type="InterPro" id="IPR036937">
    <property type="entry name" value="Adhesion_dom_fimbrial_sf"/>
</dbReference>
<keyword evidence="3" id="KW-0281">Fimbrium</keyword>
<dbReference type="Gene3D" id="2.60.40.1090">
    <property type="entry name" value="Fimbrial-type adhesion domain"/>
    <property type="match status" value="1"/>
</dbReference>
<evidence type="ECO:0000256" key="4">
    <source>
        <dbReference type="SAM" id="SignalP"/>
    </source>
</evidence>
<evidence type="ECO:0000313" key="6">
    <source>
        <dbReference type="EMBL" id="GKX56833.1"/>
    </source>
</evidence>
<organism evidence="6 7">
    <name type="scientific">Leminorella grimontii</name>
    <dbReference type="NCBI Taxonomy" id="82981"/>
    <lineage>
        <taxon>Bacteria</taxon>
        <taxon>Pseudomonadati</taxon>
        <taxon>Pseudomonadota</taxon>
        <taxon>Gammaproteobacteria</taxon>
        <taxon>Enterobacterales</taxon>
        <taxon>Budviciaceae</taxon>
        <taxon>Leminorella</taxon>
    </lineage>
</organism>
<dbReference type="InterPro" id="IPR000259">
    <property type="entry name" value="Adhesion_dom_fimbrial"/>
</dbReference>
<dbReference type="InterPro" id="IPR050263">
    <property type="entry name" value="Bact_Fimbrial_Adh_Pro"/>
</dbReference>
<keyword evidence="7" id="KW-1185">Reference proteome</keyword>
<reference evidence="6" key="1">
    <citation type="submission" date="2022-06" db="EMBL/GenBank/DDBJ databases">
        <title>Draft genome sequences of Leminorella grimontii str. JCM5902.</title>
        <authorList>
            <person name="Wakabayashi Y."/>
            <person name="Kojima K."/>
        </authorList>
    </citation>
    <scope>NUCLEOTIDE SEQUENCE</scope>
    <source>
        <strain evidence="6">JCM 5902</strain>
    </source>
</reference>
<comment type="caution">
    <text evidence="6">The sequence shown here is derived from an EMBL/GenBank/DDBJ whole genome shotgun (WGS) entry which is preliminary data.</text>
</comment>
<evidence type="ECO:0000313" key="7">
    <source>
        <dbReference type="Proteomes" id="UP001058124"/>
    </source>
</evidence>
<feature type="domain" description="Fimbrial-type adhesion" evidence="5">
    <location>
        <begin position="28"/>
        <end position="172"/>
    </location>
</feature>
<keyword evidence="4" id="KW-0732">Signal</keyword>
<protein>
    <submittedName>
        <fullName evidence="6">Ferrous iron transporter B</fullName>
    </submittedName>
</protein>